<dbReference type="AlphaFoldDB" id="A0A9P7R7G6"/>
<comment type="caution">
    <text evidence="1">The sequence shown here is derived from an EMBL/GenBank/DDBJ whole genome shotgun (WGS) entry which is preliminary data.</text>
</comment>
<organism evidence="1 2">
    <name type="scientific">Colletotrichum scovillei</name>
    <dbReference type="NCBI Taxonomy" id="1209932"/>
    <lineage>
        <taxon>Eukaryota</taxon>
        <taxon>Fungi</taxon>
        <taxon>Dikarya</taxon>
        <taxon>Ascomycota</taxon>
        <taxon>Pezizomycotina</taxon>
        <taxon>Sordariomycetes</taxon>
        <taxon>Hypocreomycetidae</taxon>
        <taxon>Glomerellales</taxon>
        <taxon>Glomerellaceae</taxon>
        <taxon>Colletotrichum</taxon>
        <taxon>Colletotrichum acutatum species complex</taxon>
    </lineage>
</organism>
<gene>
    <name evidence="1" type="ORF">JMJ77_001614</name>
</gene>
<evidence type="ECO:0000313" key="1">
    <source>
        <dbReference type="EMBL" id="KAG7050985.1"/>
    </source>
</evidence>
<reference evidence="1" key="1">
    <citation type="submission" date="2021-05" db="EMBL/GenBank/DDBJ databases">
        <title>Comparative genomics of three Colletotrichum scovillei strains and genetic complementation revealed genes involved fungal growth and virulence on chili pepper.</title>
        <authorList>
            <person name="Hsieh D.-K."/>
            <person name="Chuang S.-C."/>
            <person name="Chen C.-Y."/>
            <person name="Chao Y.-T."/>
            <person name="Lu M.-Y.J."/>
            <person name="Lee M.-H."/>
            <person name="Shih M.-C."/>
        </authorList>
    </citation>
    <scope>NUCLEOTIDE SEQUENCE</scope>
    <source>
        <strain evidence="1">Coll-153</strain>
    </source>
</reference>
<dbReference type="EMBL" id="JAESDN010000004">
    <property type="protein sequence ID" value="KAG7050985.1"/>
    <property type="molecule type" value="Genomic_DNA"/>
</dbReference>
<accession>A0A9P7R7G6</accession>
<keyword evidence="2" id="KW-1185">Reference proteome</keyword>
<name>A0A9P7R7G6_9PEZI</name>
<dbReference type="Proteomes" id="UP000699042">
    <property type="component" value="Unassembled WGS sequence"/>
</dbReference>
<proteinExistence type="predicted"/>
<evidence type="ECO:0000313" key="2">
    <source>
        <dbReference type="Proteomes" id="UP000699042"/>
    </source>
</evidence>
<sequence length="19" mass="2121">MSTPSNHRLTTSHSHGHHP</sequence>
<protein>
    <submittedName>
        <fullName evidence="1">Uncharacterized protein</fullName>
    </submittedName>
</protein>